<name>A0ABT8VIB5_9BACL</name>
<feature type="region of interest" description="Disordered" evidence="1">
    <location>
        <begin position="66"/>
        <end position="154"/>
    </location>
</feature>
<dbReference type="EMBL" id="JAUMKJ010000044">
    <property type="protein sequence ID" value="MDO3680686.1"/>
    <property type="molecule type" value="Genomic_DNA"/>
</dbReference>
<protein>
    <submittedName>
        <fullName evidence="2">Uncharacterized protein</fullName>
    </submittedName>
</protein>
<comment type="caution">
    <text evidence="2">The sequence shown here is derived from an EMBL/GenBank/DDBJ whole genome shotgun (WGS) entry which is preliminary data.</text>
</comment>
<feature type="compositionally biased region" description="Acidic residues" evidence="1">
    <location>
        <begin position="115"/>
        <end position="154"/>
    </location>
</feature>
<keyword evidence="3" id="KW-1185">Reference proteome</keyword>
<evidence type="ECO:0000313" key="3">
    <source>
        <dbReference type="Proteomes" id="UP001168883"/>
    </source>
</evidence>
<feature type="compositionally biased region" description="Acidic residues" evidence="1">
    <location>
        <begin position="81"/>
        <end position="108"/>
    </location>
</feature>
<accession>A0ABT8VIB5</accession>
<dbReference type="RefSeq" id="WP_302880897.1">
    <property type="nucleotide sequence ID" value="NZ_JAUMKJ010000044.1"/>
</dbReference>
<reference evidence="2" key="1">
    <citation type="submission" date="2023-07" db="EMBL/GenBank/DDBJ databases">
        <authorList>
            <person name="Aktuganov G."/>
            <person name="Boyko T."/>
            <person name="Delegan Y."/>
            <person name="Galimzianova N."/>
            <person name="Gilvanova E."/>
            <person name="Korobov V."/>
            <person name="Kuzmina L."/>
            <person name="Melentiev A."/>
            <person name="Milman P."/>
            <person name="Ryabova A."/>
            <person name="Stupak E."/>
            <person name="Yasakov T."/>
            <person name="Zharikova N."/>
            <person name="Zhurenko E."/>
        </authorList>
    </citation>
    <scope>NUCLEOTIDE SEQUENCE</scope>
    <source>
        <strain evidence="2">IB-739</strain>
    </source>
</reference>
<dbReference type="Proteomes" id="UP001168883">
    <property type="component" value="Unassembled WGS sequence"/>
</dbReference>
<sequence>MNIVLTSAEIKRIASSKTTVLTIEIPSSVSLDSIQRLAKRDEIFIALGISQMEVTDYLGEPRKGLLIKTDSAGVVESATSSDEDGQLDIDAVEESREDEDSENQEDSTEASNKEDADDMQGAESDSDEEVDQEEDGDEETDEEPQMPEDDDLPF</sequence>
<organism evidence="2 3">
    <name type="scientific">Paenibacillus ehimensis</name>
    <dbReference type="NCBI Taxonomy" id="79264"/>
    <lineage>
        <taxon>Bacteria</taxon>
        <taxon>Bacillati</taxon>
        <taxon>Bacillota</taxon>
        <taxon>Bacilli</taxon>
        <taxon>Bacillales</taxon>
        <taxon>Paenibacillaceae</taxon>
        <taxon>Paenibacillus</taxon>
    </lineage>
</organism>
<gene>
    <name evidence="2" type="ORF">Q3C12_27110</name>
</gene>
<evidence type="ECO:0000313" key="2">
    <source>
        <dbReference type="EMBL" id="MDO3680686.1"/>
    </source>
</evidence>
<proteinExistence type="predicted"/>
<evidence type="ECO:0000256" key="1">
    <source>
        <dbReference type="SAM" id="MobiDB-lite"/>
    </source>
</evidence>